<dbReference type="PROSITE" id="PS00356">
    <property type="entry name" value="HTH_LACI_1"/>
    <property type="match status" value="1"/>
</dbReference>
<evidence type="ECO:0000313" key="5">
    <source>
        <dbReference type="EMBL" id="RKP46138.1"/>
    </source>
</evidence>
<proteinExistence type="predicted"/>
<protein>
    <submittedName>
        <fullName evidence="5">LacI family transcriptional regulator</fullName>
    </submittedName>
</protein>
<dbReference type="InterPro" id="IPR028082">
    <property type="entry name" value="Peripla_BP_I"/>
</dbReference>
<comment type="caution">
    <text evidence="5">The sequence shown here is derived from an EMBL/GenBank/DDBJ whole genome shotgun (WGS) entry which is preliminary data.</text>
</comment>
<dbReference type="Gene3D" id="1.10.260.40">
    <property type="entry name" value="lambda repressor-like DNA-binding domains"/>
    <property type="match status" value="1"/>
</dbReference>
<evidence type="ECO:0000259" key="4">
    <source>
        <dbReference type="PROSITE" id="PS50932"/>
    </source>
</evidence>
<dbReference type="GO" id="GO:0000976">
    <property type="term" value="F:transcription cis-regulatory region binding"/>
    <property type="evidence" value="ECO:0007669"/>
    <property type="project" value="TreeGrafter"/>
</dbReference>
<gene>
    <name evidence="5" type="ORF">D7S86_24755</name>
</gene>
<keyword evidence="2" id="KW-0238">DNA-binding</keyword>
<dbReference type="InterPro" id="IPR000843">
    <property type="entry name" value="HTH_LacI"/>
</dbReference>
<dbReference type="SUPFAM" id="SSF47413">
    <property type="entry name" value="lambda repressor-like DNA-binding domains"/>
    <property type="match status" value="1"/>
</dbReference>
<dbReference type="Gene3D" id="3.40.50.2300">
    <property type="match status" value="2"/>
</dbReference>
<dbReference type="InterPro" id="IPR010982">
    <property type="entry name" value="Lambda_DNA-bd_dom_sf"/>
</dbReference>
<organism evidence="5 6">
    <name type="scientific">Pararobbsia silviterrae</name>
    <dbReference type="NCBI Taxonomy" id="1792498"/>
    <lineage>
        <taxon>Bacteria</taxon>
        <taxon>Pseudomonadati</taxon>
        <taxon>Pseudomonadota</taxon>
        <taxon>Betaproteobacteria</taxon>
        <taxon>Burkholderiales</taxon>
        <taxon>Burkholderiaceae</taxon>
        <taxon>Pararobbsia</taxon>
    </lineage>
</organism>
<dbReference type="Pfam" id="PF13377">
    <property type="entry name" value="Peripla_BP_3"/>
    <property type="match status" value="1"/>
</dbReference>
<dbReference type="CDD" id="cd06267">
    <property type="entry name" value="PBP1_LacI_sugar_binding-like"/>
    <property type="match status" value="1"/>
</dbReference>
<dbReference type="InterPro" id="IPR046335">
    <property type="entry name" value="LacI/GalR-like_sensor"/>
</dbReference>
<dbReference type="RefSeq" id="WP_121090452.1">
    <property type="nucleotide sequence ID" value="NZ_RBZU01000015.1"/>
</dbReference>
<dbReference type="PANTHER" id="PTHR30146">
    <property type="entry name" value="LACI-RELATED TRANSCRIPTIONAL REPRESSOR"/>
    <property type="match status" value="1"/>
</dbReference>
<keyword evidence="3" id="KW-0804">Transcription</keyword>
<dbReference type="PANTHER" id="PTHR30146:SF153">
    <property type="entry name" value="LACTOSE OPERON REPRESSOR"/>
    <property type="match status" value="1"/>
</dbReference>
<dbReference type="Pfam" id="PF00356">
    <property type="entry name" value="LacI"/>
    <property type="match status" value="1"/>
</dbReference>
<keyword evidence="1" id="KW-0805">Transcription regulation</keyword>
<dbReference type="EMBL" id="RBZU01000015">
    <property type="protein sequence ID" value="RKP46138.1"/>
    <property type="molecule type" value="Genomic_DNA"/>
</dbReference>
<reference evidence="5 6" key="1">
    <citation type="submission" date="2018-10" db="EMBL/GenBank/DDBJ databases">
        <title>Robbsia sp. DHC34, isolated from soil.</title>
        <authorList>
            <person name="Gao Z.-H."/>
            <person name="Qiu L.-H."/>
        </authorList>
    </citation>
    <scope>NUCLEOTIDE SEQUENCE [LARGE SCALE GENOMIC DNA]</scope>
    <source>
        <strain evidence="5 6">DHC34</strain>
    </source>
</reference>
<dbReference type="AlphaFoldDB" id="A0A494X638"/>
<dbReference type="OrthoDB" id="9805642at2"/>
<evidence type="ECO:0000256" key="1">
    <source>
        <dbReference type="ARBA" id="ARBA00023015"/>
    </source>
</evidence>
<keyword evidence="6" id="KW-1185">Reference proteome</keyword>
<feature type="domain" description="HTH lacI-type" evidence="4">
    <location>
        <begin position="2"/>
        <end position="56"/>
    </location>
</feature>
<dbReference type="SUPFAM" id="SSF53822">
    <property type="entry name" value="Periplasmic binding protein-like I"/>
    <property type="match status" value="1"/>
</dbReference>
<accession>A0A494X638</accession>
<dbReference type="CDD" id="cd01392">
    <property type="entry name" value="HTH_LacI"/>
    <property type="match status" value="1"/>
</dbReference>
<evidence type="ECO:0000256" key="3">
    <source>
        <dbReference type="ARBA" id="ARBA00023163"/>
    </source>
</evidence>
<evidence type="ECO:0000313" key="6">
    <source>
        <dbReference type="Proteomes" id="UP000270342"/>
    </source>
</evidence>
<sequence length="347" mass="36953">MMTIKDIAGLAGVTPMTVSNVLRNRGRVGELTRQRVMEVVEAHGYRPNLTARALVERRAPTLALMLGCITNPFYPEFTLQANNAARRHGRFLLVCNTDYEPDSGTRFMADVAGSLSDGILVANTGELRVEELKAIQASGTPVVVSVWEFPDEPPEGIPCVAFDSRKAGRIATEHLLELGHTRIGALVASAKKGIHGGRYQGYCDAMRAAKVKHVLADAHFGEDSYQGGYDAAIALLTTRPDLTALFVSNDLPALGVLNAAASLGRSVPGDLSVVSITNIELTGQSRPALTTVSIPTAEMAEASVDLLIRLIGQPGAHVPMVMTSDPVLIRRASTAPLQASPAPSRSR</sequence>
<evidence type="ECO:0000256" key="2">
    <source>
        <dbReference type="ARBA" id="ARBA00023125"/>
    </source>
</evidence>
<dbReference type="SMART" id="SM00354">
    <property type="entry name" value="HTH_LACI"/>
    <property type="match status" value="1"/>
</dbReference>
<dbReference type="GO" id="GO:0003700">
    <property type="term" value="F:DNA-binding transcription factor activity"/>
    <property type="evidence" value="ECO:0007669"/>
    <property type="project" value="TreeGrafter"/>
</dbReference>
<dbReference type="Proteomes" id="UP000270342">
    <property type="component" value="Unassembled WGS sequence"/>
</dbReference>
<name>A0A494X638_9BURK</name>
<dbReference type="PROSITE" id="PS50932">
    <property type="entry name" value="HTH_LACI_2"/>
    <property type="match status" value="1"/>
</dbReference>